<accession>Q30ZX7</accession>
<dbReference type="CDD" id="cd05398">
    <property type="entry name" value="NT_ClassII-CCAase"/>
    <property type="match status" value="1"/>
</dbReference>
<dbReference type="Gene3D" id="3.10.580.10">
    <property type="entry name" value="CBS-domain"/>
    <property type="match status" value="1"/>
</dbReference>
<dbReference type="InterPro" id="IPR043519">
    <property type="entry name" value="NT_sf"/>
</dbReference>
<comment type="similarity">
    <text evidence="2 12">Belongs to the tRNA nucleotidyltransferase/poly(A) polymerase family.</text>
</comment>
<protein>
    <submittedName>
        <fullName evidence="14">Polynucleotide adenylyltransferase region</fullName>
    </submittedName>
</protein>
<dbReference type="Gene3D" id="3.10.310.30">
    <property type="match status" value="1"/>
</dbReference>
<dbReference type="GO" id="GO:0046872">
    <property type="term" value="F:metal ion binding"/>
    <property type="evidence" value="ECO:0007669"/>
    <property type="project" value="UniProtKB-KW"/>
</dbReference>
<dbReference type="PROSITE" id="PS51371">
    <property type="entry name" value="CBS"/>
    <property type="match status" value="1"/>
</dbReference>
<dbReference type="PANTHER" id="PTHR47788:SF1">
    <property type="entry name" value="A-ADDING TRNA NUCLEOTIDYLTRANSFERASE"/>
    <property type="match status" value="1"/>
</dbReference>
<dbReference type="Pfam" id="PF01368">
    <property type="entry name" value="DHH"/>
    <property type="match status" value="1"/>
</dbReference>
<dbReference type="Pfam" id="PF00571">
    <property type="entry name" value="CBS"/>
    <property type="match status" value="2"/>
</dbReference>
<dbReference type="eggNOG" id="COG0517">
    <property type="taxonomic scope" value="Bacteria"/>
</dbReference>
<keyword evidence="9" id="KW-0460">Magnesium</keyword>
<dbReference type="Gene3D" id="3.90.1640.10">
    <property type="entry name" value="inorganic pyrophosphatase (n-terminal core)"/>
    <property type="match status" value="1"/>
</dbReference>
<dbReference type="SUPFAM" id="SSF64182">
    <property type="entry name" value="DHH phosphoesterases"/>
    <property type="match status" value="1"/>
</dbReference>
<evidence type="ECO:0000256" key="4">
    <source>
        <dbReference type="ARBA" id="ARBA00022679"/>
    </source>
</evidence>
<evidence type="ECO:0000259" key="13">
    <source>
        <dbReference type="PROSITE" id="PS51371"/>
    </source>
</evidence>
<keyword evidence="5" id="KW-0819">tRNA processing</keyword>
<dbReference type="KEGG" id="dde:Dde_1972"/>
<dbReference type="GO" id="GO:0016779">
    <property type="term" value="F:nucleotidyltransferase activity"/>
    <property type="evidence" value="ECO:0007669"/>
    <property type="project" value="UniProtKB-KW"/>
</dbReference>
<dbReference type="Proteomes" id="UP000002710">
    <property type="component" value="Chromosome"/>
</dbReference>
<dbReference type="AlphaFoldDB" id="Q30ZX7"/>
<proteinExistence type="inferred from homology"/>
<dbReference type="SUPFAM" id="SSF81301">
    <property type="entry name" value="Nucleotidyltransferase"/>
    <property type="match status" value="1"/>
</dbReference>
<keyword evidence="4 12" id="KW-0808">Transferase</keyword>
<evidence type="ECO:0000256" key="3">
    <source>
        <dbReference type="ARBA" id="ARBA00022555"/>
    </source>
</evidence>
<dbReference type="SUPFAM" id="SSF81891">
    <property type="entry name" value="Poly A polymerase C-terminal region-like"/>
    <property type="match status" value="1"/>
</dbReference>
<dbReference type="SUPFAM" id="SSF54631">
    <property type="entry name" value="CBS-domain pair"/>
    <property type="match status" value="1"/>
</dbReference>
<dbReference type="EMBL" id="CP000112">
    <property type="protein sequence ID" value="ABB38769.1"/>
    <property type="molecule type" value="Genomic_DNA"/>
</dbReference>
<keyword evidence="3" id="KW-0820">tRNA-binding</keyword>
<evidence type="ECO:0000256" key="2">
    <source>
        <dbReference type="ARBA" id="ARBA00007265"/>
    </source>
</evidence>
<keyword evidence="7" id="KW-0479">Metal-binding</keyword>
<dbReference type="GO" id="GO:0008033">
    <property type="term" value="P:tRNA processing"/>
    <property type="evidence" value="ECO:0007669"/>
    <property type="project" value="UniProtKB-KW"/>
</dbReference>
<dbReference type="eggNOG" id="COG0618">
    <property type="taxonomic scope" value="Bacteria"/>
</dbReference>
<evidence type="ECO:0000256" key="11">
    <source>
        <dbReference type="PROSITE-ProRule" id="PRU00703"/>
    </source>
</evidence>
<dbReference type="InterPro" id="IPR032828">
    <property type="entry name" value="PolyA_RNA-bd"/>
</dbReference>
<keyword evidence="8" id="KW-0547">Nucleotide-binding</keyword>
<evidence type="ECO:0000313" key="15">
    <source>
        <dbReference type="Proteomes" id="UP000002710"/>
    </source>
</evidence>
<keyword evidence="10 12" id="KW-0694">RNA-binding</keyword>
<evidence type="ECO:0000256" key="9">
    <source>
        <dbReference type="ARBA" id="ARBA00022842"/>
    </source>
</evidence>
<dbReference type="HOGENOM" id="CLU_015961_5_0_7"/>
<keyword evidence="11" id="KW-0129">CBS domain</keyword>
<evidence type="ECO:0000256" key="6">
    <source>
        <dbReference type="ARBA" id="ARBA00022695"/>
    </source>
</evidence>
<dbReference type="RefSeq" id="WP_011367879.1">
    <property type="nucleotide sequence ID" value="NC_007519.1"/>
</dbReference>
<keyword evidence="15" id="KW-1185">Reference proteome</keyword>
<dbReference type="CDD" id="cd17772">
    <property type="entry name" value="CBS_pair_DHH_polyA_Pol_assoc"/>
    <property type="match status" value="1"/>
</dbReference>
<evidence type="ECO:0000256" key="1">
    <source>
        <dbReference type="ARBA" id="ARBA00001946"/>
    </source>
</evidence>
<evidence type="ECO:0000256" key="12">
    <source>
        <dbReference type="RuleBase" id="RU003953"/>
    </source>
</evidence>
<sequence>MTTSPPLIAAPVVVTAHANADFDALASIVAAGRLYPGATLLFPGSQERTLRHFFIKSATYLFNFRQAKDIDVTSVEKLVIVDTRQHSRVPHVHAILERPEVEVHLYDHHPDTDEDIQGSLVTVRQWGATATILTTEIQQAGLALTPDEATIIGLGIFEDTGSFTFASTTEHDFAAAGWLKTQGMDLNTISELLTRDLTSEQISALNELLETAHTHDINGVPVVIAEASMDEYMGDFALLAHKLMDMENISVLFALGRMEDRVQIVARARSSDVDVGAICSGFGGGGHTYAASASVKFKTLSQVKDELFTLLYSAVNKQLTVGSIMSAPVIAEPETATIAKAAETMQRFGLKAVPVVMPGTARCTGYIEYQTATRAVAHGLGAAPVTDYMNRHVHTASPEDDLHTMMEIIVGQRQRLVPVVDENGNAIGVITRTDLINTIIEEPARIPETLQPDRKRDRNIRSLIRERLPRMHCGWLEAAGKLGDVSGVAVYAVGGFIRDLLLGRPNLDLDLVVEGDGITFARRLAKQLNGRIREHQKFKTAVVIFDDENGVESRIDVATARLEYYEYPAALPTVELSSIKMDLFRRDFTINALAVQLNESSFGRLVDFFGSQQDIKDKRIRVLHSLSFVEDPTRILRAIRFEKRYNFAIGPQTSRLIKNALGLGLMEKLSGSRLFHELRLITEEASPLACFKRMEEFDLLRSVHPVLALSYGKEQIIADVEKVLGWHRLLYQDPAAEAWTVHLLALCHNAKYADVRDLLKRLYLPRKQSRDFMLLRENTREAAALLSTWLKKDRSMSGLYNILHSLPPEGLLYIMARTRVDEIRKFVSHYLTKLRDIRTDISGEDLQAMGGHPGPCFGKVLNHVLAAKLDGAAHSRKEQLELAHSMLRRYNYGRDEQQ</sequence>
<dbReference type="eggNOG" id="COG0617">
    <property type="taxonomic scope" value="Bacteria"/>
</dbReference>
<dbReference type="InterPro" id="IPR000644">
    <property type="entry name" value="CBS_dom"/>
</dbReference>
<organism evidence="14 15">
    <name type="scientific">Oleidesulfovibrio alaskensis (strain ATCC BAA-1058 / DSM 17464 / G20)</name>
    <name type="common">Desulfovibrio alaskensis</name>
    <dbReference type="NCBI Taxonomy" id="207559"/>
    <lineage>
        <taxon>Bacteria</taxon>
        <taxon>Pseudomonadati</taxon>
        <taxon>Thermodesulfobacteriota</taxon>
        <taxon>Desulfovibrionia</taxon>
        <taxon>Desulfovibrionales</taxon>
        <taxon>Desulfovibrionaceae</taxon>
        <taxon>Oleidesulfovibrio</taxon>
    </lineage>
</organism>
<evidence type="ECO:0000313" key="14">
    <source>
        <dbReference type="EMBL" id="ABB38769.1"/>
    </source>
</evidence>
<dbReference type="InterPro" id="IPR001667">
    <property type="entry name" value="DDH_dom"/>
</dbReference>
<comment type="cofactor">
    <cofactor evidence="1">
        <name>Mg(2+)</name>
        <dbReference type="ChEBI" id="CHEBI:18420"/>
    </cofactor>
</comment>
<dbReference type="Pfam" id="PF01743">
    <property type="entry name" value="PolyA_pol"/>
    <property type="match status" value="1"/>
</dbReference>
<dbReference type="STRING" id="207559.Dde_1972"/>
<dbReference type="Gene3D" id="3.30.460.10">
    <property type="entry name" value="Beta Polymerase, domain 2"/>
    <property type="match status" value="1"/>
</dbReference>
<evidence type="ECO:0000256" key="5">
    <source>
        <dbReference type="ARBA" id="ARBA00022694"/>
    </source>
</evidence>
<dbReference type="InterPro" id="IPR002646">
    <property type="entry name" value="PolA_pol_head_dom"/>
</dbReference>
<dbReference type="InterPro" id="IPR046342">
    <property type="entry name" value="CBS_dom_sf"/>
</dbReference>
<dbReference type="GO" id="GO:0000166">
    <property type="term" value="F:nucleotide binding"/>
    <property type="evidence" value="ECO:0007669"/>
    <property type="project" value="UniProtKB-KW"/>
</dbReference>
<dbReference type="PANTHER" id="PTHR47788">
    <property type="entry name" value="POLYA POLYMERASE"/>
    <property type="match status" value="1"/>
</dbReference>
<gene>
    <name evidence="14" type="ordered locus">Dde_1972</name>
</gene>
<dbReference type="InterPro" id="IPR052390">
    <property type="entry name" value="tRNA_nt/polyA_polymerase"/>
</dbReference>
<reference evidence="14 15" key="1">
    <citation type="journal article" date="2011" name="J. Bacteriol.">
        <title>Complete genome sequence and updated annotation of Desulfovibrio alaskensis G20.</title>
        <authorList>
            <person name="Hauser L.J."/>
            <person name="Land M.L."/>
            <person name="Brown S.D."/>
            <person name="Larimer F."/>
            <person name="Keller K.L."/>
            <person name="Rapp-Giles B.J."/>
            <person name="Price M.N."/>
            <person name="Lin M."/>
            <person name="Bruce D.C."/>
            <person name="Detter J.C."/>
            <person name="Tapia R."/>
            <person name="Han C.S."/>
            <person name="Goodwin L.A."/>
            <person name="Cheng J.F."/>
            <person name="Pitluck S."/>
            <person name="Copeland A."/>
            <person name="Lucas S."/>
            <person name="Nolan M."/>
            <person name="Lapidus A.L."/>
            <person name="Palumbo A.V."/>
            <person name="Wall J.D."/>
        </authorList>
    </citation>
    <scope>NUCLEOTIDE SEQUENCE [LARGE SCALE GENOMIC DNA]</scope>
    <source>
        <strain evidence="15">ATCC BAA 1058 / DSM 17464 / G20</strain>
    </source>
</reference>
<dbReference type="InterPro" id="IPR038763">
    <property type="entry name" value="DHH_sf"/>
</dbReference>
<keyword evidence="6 14" id="KW-0548">Nucleotidyltransferase</keyword>
<evidence type="ECO:0000256" key="8">
    <source>
        <dbReference type="ARBA" id="ARBA00022741"/>
    </source>
</evidence>
<name>Q30ZX7_OLEA2</name>
<evidence type="ECO:0000256" key="7">
    <source>
        <dbReference type="ARBA" id="ARBA00022723"/>
    </source>
</evidence>
<dbReference type="Gene3D" id="1.10.3090.10">
    <property type="entry name" value="cca-adding enzyme, domain 2"/>
    <property type="match status" value="1"/>
</dbReference>
<feature type="domain" description="CBS" evidence="13">
    <location>
        <begin position="389"/>
        <end position="448"/>
    </location>
</feature>
<evidence type="ECO:0000256" key="10">
    <source>
        <dbReference type="ARBA" id="ARBA00022884"/>
    </source>
</evidence>
<dbReference type="Pfam" id="PF12627">
    <property type="entry name" value="PolyA_pol_RNAbd"/>
    <property type="match status" value="1"/>
</dbReference>
<dbReference type="SMART" id="SM00116">
    <property type="entry name" value="CBS"/>
    <property type="match status" value="2"/>
</dbReference>
<dbReference type="GO" id="GO:0000049">
    <property type="term" value="F:tRNA binding"/>
    <property type="evidence" value="ECO:0007669"/>
    <property type="project" value="UniProtKB-KW"/>
</dbReference>